<evidence type="ECO:0000313" key="2">
    <source>
        <dbReference type="Proteomes" id="UP000217895"/>
    </source>
</evidence>
<proteinExistence type="predicted"/>
<dbReference type="AlphaFoldDB" id="A0A1Z4JBL8"/>
<evidence type="ECO:0008006" key="3">
    <source>
        <dbReference type="Google" id="ProtNLM"/>
    </source>
</evidence>
<dbReference type="EMBL" id="AP018203">
    <property type="protein sequence ID" value="BAY53847.1"/>
    <property type="molecule type" value="Genomic_DNA"/>
</dbReference>
<dbReference type="Gene3D" id="2.60.40.1190">
    <property type="match status" value="1"/>
</dbReference>
<dbReference type="Proteomes" id="UP000217895">
    <property type="component" value="Chromosome"/>
</dbReference>
<keyword evidence="2" id="KW-1185">Reference proteome</keyword>
<gene>
    <name evidence="1" type="ORF">NIES2135_06590</name>
</gene>
<reference evidence="1 2" key="1">
    <citation type="submission" date="2017-06" db="EMBL/GenBank/DDBJ databases">
        <title>Genome sequencing of cyanobaciteial culture collection at National Institute for Environmental Studies (NIES).</title>
        <authorList>
            <person name="Hirose Y."/>
            <person name="Shimura Y."/>
            <person name="Fujisawa T."/>
            <person name="Nakamura Y."/>
            <person name="Kawachi M."/>
        </authorList>
    </citation>
    <scope>NUCLEOTIDE SEQUENCE [LARGE SCALE GENOMIC DNA]</scope>
    <source>
        <strain evidence="1 2">NIES-2135</strain>
    </source>
</reference>
<sequence length="173" mass="20147">MKHFTLHPFDADSDLKLSGSISRSNNRLRLTYDLFDERSQVFIPAAKSPTRQNNLWQTTCFEFFLGVQNSPQYWEFNLSPSGDWNIYRFENYRTGMQEELKFTSLPFEINVKAKQVSLTIELDLNSIVQPDQPLDVSITTVIETSPQNITYWALQHCGTEADFHLRESFVLKL</sequence>
<accession>A0A1Z4JBL8</accession>
<protein>
    <recommendedName>
        <fullName evidence="3">DOMON-like domain-containing protein</fullName>
    </recommendedName>
</protein>
<name>A0A1Z4JBL8_LEPBY</name>
<evidence type="ECO:0000313" key="1">
    <source>
        <dbReference type="EMBL" id="BAY53847.1"/>
    </source>
</evidence>
<organism evidence="1 2">
    <name type="scientific">Leptolyngbya boryana NIES-2135</name>
    <dbReference type="NCBI Taxonomy" id="1973484"/>
    <lineage>
        <taxon>Bacteria</taxon>
        <taxon>Bacillati</taxon>
        <taxon>Cyanobacteriota</taxon>
        <taxon>Cyanophyceae</taxon>
        <taxon>Leptolyngbyales</taxon>
        <taxon>Leptolyngbyaceae</taxon>
        <taxon>Leptolyngbya group</taxon>
        <taxon>Leptolyngbya</taxon>
    </lineage>
</organism>
<dbReference type="CDD" id="cd09627">
    <property type="entry name" value="DOMON_murB_like"/>
    <property type="match status" value="1"/>
</dbReference>